<accession>A0A8R1IPQ3</accession>
<evidence type="ECO:0000313" key="1">
    <source>
        <dbReference type="EnsemblMetazoa" id="CJA39120.1"/>
    </source>
</evidence>
<dbReference type="Proteomes" id="UP000005237">
    <property type="component" value="Unassembled WGS sequence"/>
</dbReference>
<proteinExistence type="predicted"/>
<sequence length="118" mass="12848">MVEVMVEVMVGDMEATEATEAATTEEGDMTMAVTMEDGVAITAAGAAITITGDMEMVVGMVETMMADGEDHTHRGRDGVAVSQFVDYVGLTPRFYCHCPPYPPNYQWNQCSPYYAYGK</sequence>
<name>A0A8R1IPQ3_CAEJA</name>
<protein>
    <submittedName>
        <fullName evidence="1">Uncharacterized protein</fullName>
    </submittedName>
</protein>
<evidence type="ECO:0000313" key="2">
    <source>
        <dbReference type="Proteomes" id="UP000005237"/>
    </source>
</evidence>
<reference evidence="1" key="2">
    <citation type="submission" date="2022-06" db="UniProtKB">
        <authorList>
            <consortium name="EnsemblMetazoa"/>
        </authorList>
    </citation>
    <scope>IDENTIFICATION</scope>
    <source>
        <strain evidence="1">DF5081</strain>
    </source>
</reference>
<dbReference type="AlphaFoldDB" id="A0A8R1IPQ3"/>
<reference evidence="2" key="1">
    <citation type="submission" date="2010-08" db="EMBL/GenBank/DDBJ databases">
        <authorList>
            <consortium name="Caenorhabditis japonica Sequencing Consortium"/>
            <person name="Wilson R.K."/>
        </authorList>
    </citation>
    <scope>NUCLEOTIDE SEQUENCE [LARGE SCALE GENOMIC DNA]</scope>
    <source>
        <strain evidence="2">DF5081</strain>
    </source>
</reference>
<dbReference type="EnsemblMetazoa" id="CJA39120.1">
    <property type="protein sequence ID" value="CJA39120.1"/>
    <property type="gene ID" value="WBGene00214967"/>
</dbReference>
<organism evidence="1 2">
    <name type="scientific">Caenorhabditis japonica</name>
    <dbReference type="NCBI Taxonomy" id="281687"/>
    <lineage>
        <taxon>Eukaryota</taxon>
        <taxon>Metazoa</taxon>
        <taxon>Ecdysozoa</taxon>
        <taxon>Nematoda</taxon>
        <taxon>Chromadorea</taxon>
        <taxon>Rhabditida</taxon>
        <taxon>Rhabditina</taxon>
        <taxon>Rhabditomorpha</taxon>
        <taxon>Rhabditoidea</taxon>
        <taxon>Rhabditidae</taxon>
        <taxon>Peloderinae</taxon>
        <taxon>Caenorhabditis</taxon>
    </lineage>
</organism>
<keyword evidence="2" id="KW-1185">Reference proteome</keyword>